<evidence type="ECO:0000256" key="1">
    <source>
        <dbReference type="SAM" id="MobiDB-lite"/>
    </source>
</evidence>
<protein>
    <submittedName>
        <fullName evidence="2">Uncharacterized protein</fullName>
    </submittedName>
</protein>
<accession>A0A9N7UT17</accession>
<name>A0A9N7UT17_PLEPL</name>
<feature type="compositionally biased region" description="Low complexity" evidence="1">
    <location>
        <begin position="195"/>
        <end position="204"/>
    </location>
</feature>
<evidence type="ECO:0000313" key="2">
    <source>
        <dbReference type="EMBL" id="CAB1435814.1"/>
    </source>
</evidence>
<evidence type="ECO:0000313" key="3">
    <source>
        <dbReference type="Proteomes" id="UP001153269"/>
    </source>
</evidence>
<proteinExistence type="predicted"/>
<keyword evidence="3" id="KW-1185">Reference proteome</keyword>
<feature type="region of interest" description="Disordered" evidence="1">
    <location>
        <begin position="195"/>
        <end position="216"/>
    </location>
</feature>
<feature type="compositionally biased region" description="Basic and acidic residues" evidence="1">
    <location>
        <begin position="29"/>
        <end position="40"/>
    </location>
</feature>
<organism evidence="2 3">
    <name type="scientific">Pleuronectes platessa</name>
    <name type="common">European plaice</name>
    <dbReference type="NCBI Taxonomy" id="8262"/>
    <lineage>
        <taxon>Eukaryota</taxon>
        <taxon>Metazoa</taxon>
        <taxon>Chordata</taxon>
        <taxon>Craniata</taxon>
        <taxon>Vertebrata</taxon>
        <taxon>Euteleostomi</taxon>
        <taxon>Actinopterygii</taxon>
        <taxon>Neopterygii</taxon>
        <taxon>Teleostei</taxon>
        <taxon>Neoteleostei</taxon>
        <taxon>Acanthomorphata</taxon>
        <taxon>Carangaria</taxon>
        <taxon>Pleuronectiformes</taxon>
        <taxon>Pleuronectoidei</taxon>
        <taxon>Pleuronectidae</taxon>
        <taxon>Pleuronectes</taxon>
    </lineage>
</organism>
<gene>
    <name evidence="2" type="ORF">PLEPLA_LOCUS23859</name>
</gene>
<sequence>MDEGETVEDGNHADLGSQGGGWRHGSHRGRLEPVDDEMRWDPTLQKPQPDQPDELSRKGSDPKASLSHQDTGVDTVGPELGATTDPEGCFCPCMCPSACTSRVQVSAYAFVILSITQSGLRAEPTCELRVGIKALMVETPGTPAVLTKVNLTMVGPSGLTSRSLPPSILSPCDNRDIPELVPCLATGLSLNSSRASSLSDRNAAPHTEKTGSKGTTSQRCHIRCHCTKHGGLVTYSSPQWLDTSPFLSSLSPTTSSLTVMLLLLLGFLLLPVQTSLTPSVHGVTLMFGLDNHARSCTSHSC</sequence>
<dbReference type="Proteomes" id="UP001153269">
    <property type="component" value="Unassembled WGS sequence"/>
</dbReference>
<comment type="caution">
    <text evidence="2">The sequence shown here is derived from an EMBL/GenBank/DDBJ whole genome shotgun (WGS) entry which is preliminary data.</text>
</comment>
<dbReference type="EMBL" id="CADEAL010001813">
    <property type="protein sequence ID" value="CAB1435814.1"/>
    <property type="molecule type" value="Genomic_DNA"/>
</dbReference>
<reference evidence="2" key="1">
    <citation type="submission" date="2020-03" db="EMBL/GenBank/DDBJ databases">
        <authorList>
            <person name="Weist P."/>
        </authorList>
    </citation>
    <scope>NUCLEOTIDE SEQUENCE</scope>
</reference>
<dbReference type="AlphaFoldDB" id="A0A9N7UT17"/>
<feature type="region of interest" description="Disordered" evidence="1">
    <location>
        <begin position="1"/>
        <end position="79"/>
    </location>
</feature>